<feature type="compositionally biased region" description="Low complexity" evidence="1">
    <location>
        <begin position="23"/>
        <end position="37"/>
    </location>
</feature>
<reference evidence="4 5" key="2">
    <citation type="submission" date="2017-08" db="EMBL/GenBank/DDBJ databases">
        <authorList>
            <person name="de Groot N.N."/>
        </authorList>
    </citation>
    <scope>NUCLEOTIDE SEQUENCE [LARGE SCALE GENOMIC DNA]</scope>
    <source>
        <strain evidence="4">Orrdi1</strain>
    </source>
</reference>
<evidence type="ECO:0000256" key="2">
    <source>
        <dbReference type="SAM" id="SignalP"/>
    </source>
</evidence>
<dbReference type="STRING" id="1851544.ODI_01716"/>
<evidence type="ECO:0008006" key="6">
    <source>
        <dbReference type="Google" id="ProtNLM"/>
    </source>
</evidence>
<sequence>MNRSATLAGLTLAVAAAFSGSALAATDAAPATQTKATSAEASRHDGKAGKPGKEGRHHAGKQHRDAAWIPGLGPVPKPVLDGLALNDAQQKHLTEARDAQRTLHQAMREDRQAGRATLDAQLQAGKLDPRALVQARESQRDKFRAQAEGVQKQWLALWDSLDATQQGKVTEFVKQRHAEHGKRRAPANQG</sequence>
<feature type="chain" id="PRO_5015062458" description="P pilus assembly/Cpx signaling pathway, periplasmic inhibitor/zinc-resistance associated protein" evidence="2">
    <location>
        <begin position="25"/>
        <end position="190"/>
    </location>
</feature>
<feature type="region of interest" description="Disordered" evidence="1">
    <location>
        <begin position="23"/>
        <end position="73"/>
    </location>
</feature>
<proteinExistence type="predicted"/>
<dbReference type="Proteomes" id="UP000078558">
    <property type="component" value="Chromosome I"/>
</dbReference>
<evidence type="ECO:0000313" key="4">
    <source>
        <dbReference type="EMBL" id="SOE49452.1"/>
    </source>
</evidence>
<feature type="compositionally biased region" description="Basic and acidic residues" evidence="1">
    <location>
        <begin position="41"/>
        <end position="54"/>
    </location>
</feature>
<evidence type="ECO:0000313" key="3">
    <source>
        <dbReference type="EMBL" id="SBT24596.1"/>
    </source>
</evidence>
<organism evidence="3 5">
    <name type="scientific">Orrella dioscoreae</name>
    <dbReference type="NCBI Taxonomy" id="1851544"/>
    <lineage>
        <taxon>Bacteria</taxon>
        <taxon>Pseudomonadati</taxon>
        <taxon>Pseudomonadota</taxon>
        <taxon>Betaproteobacteria</taxon>
        <taxon>Burkholderiales</taxon>
        <taxon>Alcaligenaceae</taxon>
        <taxon>Orrella</taxon>
    </lineage>
</organism>
<dbReference type="EMBL" id="FLRC01000010">
    <property type="protein sequence ID" value="SBT24596.1"/>
    <property type="molecule type" value="Genomic_DNA"/>
</dbReference>
<feature type="signal peptide" evidence="2">
    <location>
        <begin position="1"/>
        <end position="24"/>
    </location>
</feature>
<dbReference type="Gene3D" id="1.20.120.1490">
    <property type="match status" value="1"/>
</dbReference>
<name>A0A1C3JZC4_9BURK</name>
<protein>
    <recommendedName>
        <fullName evidence="6">P pilus assembly/Cpx signaling pathway, periplasmic inhibitor/zinc-resistance associated protein</fullName>
    </recommendedName>
</protein>
<dbReference type="EMBL" id="LT907988">
    <property type="protein sequence ID" value="SOE49452.1"/>
    <property type="molecule type" value="Genomic_DNA"/>
</dbReference>
<keyword evidence="2" id="KW-0732">Signal</keyword>
<reference evidence="3 5" key="1">
    <citation type="submission" date="2016-06" db="EMBL/GenBank/DDBJ databases">
        <authorList>
            <person name="Kjaerup R.B."/>
            <person name="Dalgaard T.S."/>
            <person name="Juul-Madsen H.R."/>
        </authorList>
    </citation>
    <scope>NUCLEOTIDE SEQUENCE [LARGE SCALE GENOMIC DNA]</scope>
    <source>
        <strain evidence="3">Orrdi1</strain>
    </source>
</reference>
<dbReference type="OrthoDB" id="8683766at2"/>
<evidence type="ECO:0000256" key="1">
    <source>
        <dbReference type="SAM" id="MobiDB-lite"/>
    </source>
</evidence>
<accession>A0A1C3JZC4</accession>
<dbReference type="KEGG" id="odi:ODI_R2086"/>
<dbReference type="AlphaFoldDB" id="A0A1C3JZC4"/>
<keyword evidence="5" id="KW-1185">Reference proteome</keyword>
<gene>
    <name evidence="3" type="ORF">ODI_01716</name>
    <name evidence="4" type="ORF">ODI_R2086</name>
</gene>
<evidence type="ECO:0000313" key="5">
    <source>
        <dbReference type="Proteomes" id="UP000078558"/>
    </source>
</evidence>
<dbReference type="RefSeq" id="WP_067751022.1">
    <property type="nucleotide sequence ID" value="NZ_LT907988.1"/>
</dbReference>